<name>A0ABT0QAB6_9FLAO</name>
<protein>
    <recommendedName>
        <fullName evidence="3">Lipocalin-like domain-containing protein</fullName>
    </recommendedName>
</protein>
<dbReference type="EMBL" id="JAMFLZ010000001">
    <property type="protein sequence ID" value="MCL6293922.1"/>
    <property type="molecule type" value="Genomic_DNA"/>
</dbReference>
<keyword evidence="2" id="KW-1185">Reference proteome</keyword>
<proteinExistence type="predicted"/>
<evidence type="ECO:0000313" key="1">
    <source>
        <dbReference type="EMBL" id="MCL6293922.1"/>
    </source>
</evidence>
<dbReference type="Proteomes" id="UP001165381">
    <property type="component" value="Unassembled WGS sequence"/>
</dbReference>
<evidence type="ECO:0000313" key="2">
    <source>
        <dbReference type="Proteomes" id="UP001165381"/>
    </source>
</evidence>
<dbReference type="RefSeq" id="WP_099564725.1">
    <property type="nucleotide sequence ID" value="NZ_JAMFLZ010000001.1"/>
</dbReference>
<comment type="caution">
    <text evidence="1">The sequence shown here is derived from an EMBL/GenBank/DDBJ whole genome shotgun (WGS) entry which is preliminary data.</text>
</comment>
<sequence>MRKTEKLIFSFILILIVHSCSNKKSLSSNNAIEGTWKMVYAEINENDSLKIKDLSHTSFIKIINGDHFAFFNQENNSTNNFYGGGGKYTLEGDNYVEFLNYTSVEAIKNHEFPFTIQIKGDTLIQAGLEEVKEAGIKREIVEKYIRIK</sequence>
<reference evidence="1" key="1">
    <citation type="submission" date="2022-05" db="EMBL/GenBank/DDBJ databases">
        <authorList>
            <person name="Park J.-S."/>
        </authorList>
    </citation>
    <scope>NUCLEOTIDE SEQUENCE</scope>
    <source>
        <strain evidence="1">2012CJ34-3</strain>
    </source>
</reference>
<organism evidence="1 2">
    <name type="scientific">Jejuia spongiicola</name>
    <dbReference type="NCBI Taxonomy" id="2942207"/>
    <lineage>
        <taxon>Bacteria</taxon>
        <taxon>Pseudomonadati</taxon>
        <taxon>Bacteroidota</taxon>
        <taxon>Flavobacteriia</taxon>
        <taxon>Flavobacteriales</taxon>
        <taxon>Flavobacteriaceae</taxon>
        <taxon>Jejuia</taxon>
    </lineage>
</organism>
<gene>
    <name evidence="1" type="ORF">M3P09_02885</name>
</gene>
<accession>A0ABT0QAB6</accession>
<evidence type="ECO:0008006" key="3">
    <source>
        <dbReference type="Google" id="ProtNLM"/>
    </source>
</evidence>
<dbReference type="Gene3D" id="2.40.128.490">
    <property type="entry name" value="Uncharacterised protein PF14869, DUF4488"/>
    <property type="match status" value="1"/>
</dbReference>